<evidence type="ECO:0000256" key="1">
    <source>
        <dbReference type="ARBA" id="ARBA00007274"/>
    </source>
</evidence>
<keyword evidence="4" id="KW-1133">Transmembrane helix</keyword>
<keyword evidence="7" id="KW-1185">Reference proteome</keyword>
<dbReference type="AlphaFoldDB" id="A0A427YJY9"/>
<evidence type="ECO:0000313" key="6">
    <source>
        <dbReference type="EMBL" id="RSH91379.1"/>
    </source>
</evidence>
<feature type="compositionally biased region" description="Low complexity" evidence="3">
    <location>
        <begin position="564"/>
        <end position="576"/>
    </location>
</feature>
<dbReference type="PANTHER" id="PTHR40465:SF1">
    <property type="entry name" value="DUF6534 DOMAIN-CONTAINING PROTEIN"/>
    <property type="match status" value="1"/>
</dbReference>
<evidence type="ECO:0000259" key="5">
    <source>
        <dbReference type="SMART" id="SM01266"/>
    </source>
</evidence>
<dbReference type="Pfam" id="PF12464">
    <property type="entry name" value="Mac"/>
    <property type="match status" value="1"/>
</dbReference>
<dbReference type="InterPro" id="IPR024688">
    <property type="entry name" value="Mac_dom"/>
</dbReference>
<feature type="transmembrane region" description="Helical" evidence="4">
    <location>
        <begin position="388"/>
        <end position="411"/>
    </location>
</feature>
<dbReference type="SUPFAM" id="SSF51161">
    <property type="entry name" value="Trimeric LpxA-like enzymes"/>
    <property type="match status" value="1"/>
</dbReference>
<evidence type="ECO:0000256" key="4">
    <source>
        <dbReference type="SAM" id="Phobius"/>
    </source>
</evidence>
<feature type="domain" description="Maltose/galactoside acetyltransferase" evidence="5">
    <location>
        <begin position="20"/>
        <end position="70"/>
    </location>
</feature>
<dbReference type="GO" id="GO:0016407">
    <property type="term" value="F:acetyltransferase activity"/>
    <property type="evidence" value="ECO:0007669"/>
    <property type="project" value="InterPro"/>
</dbReference>
<evidence type="ECO:0000256" key="2">
    <source>
        <dbReference type="ARBA" id="ARBA00022679"/>
    </source>
</evidence>
<name>A0A427YJY9_9TREE</name>
<comment type="similarity">
    <text evidence="1">Belongs to the transferase hexapeptide repeat family.</text>
</comment>
<dbReference type="InterPro" id="IPR045339">
    <property type="entry name" value="DUF6534"/>
</dbReference>
<dbReference type="OrthoDB" id="2535105at2759"/>
<keyword evidence="2" id="KW-0808">Transferase</keyword>
<feature type="transmembrane region" description="Helical" evidence="4">
    <location>
        <begin position="341"/>
        <end position="368"/>
    </location>
</feature>
<dbReference type="Pfam" id="PF00132">
    <property type="entry name" value="Hexapep"/>
    <property type="match status" value="1"/>
</dbReference>
<feature type="compositionally biased region" description="Acidic residues" evidence="3">
    <location>
        <begin position="617"/>
        <end position="626"/>
    </location>
</feature>
<gene>
    <name evidence="6" type="ORF">EHS25_009678</name>
</gene>
<reference evidence="6 7" key="1">
    <citation type="submission" date="2018-11" db="EMBL/GenBank/DDBJ databases">
        <title>Genome sequence of Saitozyma podzolica DSM 27192.</title>
        <authorList>
            <person name="Aliyu H."/>
            <person name="Gorte O."/>
            <person name="Ochsenreither K."/>
        </authorList>
    </citation>
    <scope>NUCLEOTIDE SEQUENCE [LARGE SCALE GENOMIC DNA]</scope>
    <source>
        <strain evidence="6 7">DSM 27192</strain>
    </source>
</reference>
<dbReference type="STRING" id="1890683.A0A427YJY9"/>
<feature type="transmembrane region" description="Helical" evidence="4">
    <location>
        <begin position="270"/>
        <end position="294"/>
    </location>
</feature>
<dbReference type="InterPro" id="IPR011004">
    <property type="entry name" value="Trimer_LpxA-like_sf"/>
</dbReference>
<feature type="transmembrane region" description="Helical" evidence="4">
    <location>
        <begin position="466"/>
        <end position="486"/>
    </location>
</feature>
<evidence type="ECO:0000256" key="3">
    <source>
        <dbReference type="SAM" id="MobiDB-lite"/>
    </source>
</evidence>
<dbReference type="PANTHER" id="PTHR40465">
    <property type="entry name" value="CHROMOSOME 1, WHOLE GENOME SHOTGUN SEQUENCE"/>
    <property type="match status" value="1"/>
</dbReference>
<feature type="transmembrane region" description="Helical" evidence="4">
    <location>
        <begin position="306"/>
        <end position="329"/>
    </location>
</feature>
<sequence>MPSDNVEPPAPQHGETTEQLEIMLAGKPYIAADKYLCRVRDEMQDKAWAVNQERNTDKRMKLFDDFVVFRGGRNNSYIMTPFMCEYGFNISLGYDVYIGPGCTFIDVNQITIGDRTMIGANCQLFTPSHPLDPRERNGLKGPEWAKSISIGEDCWLGGGVTIVPGVKIGNGVTIGASSVVTKDLPDRVVAVGNPARIVKRIKEDGTVEAVSRAYACSSAMQVDASQNPYPVRPTGYLVGSLLACGLYGAHLSQIYRYVGTYSDPFRTRIFVLWVWFLSTCQIIIIVATAWKYYVGGISQPSVWGEFWWPLSVQDGLIPLMAFTAQLFFGRRAWRLLGRPRWLAIGVVVLPAVTFAFGVALAVTARIWANDPWVSAYDFSQRSIGVPSQVVAIVWMGLSALTDGAVTLALIYRFSKARASGQSATRSIARSLIALTLETVLLTHVVGGIMCIVFLASPADHRTNNELFWVLLEIVTELYALSVLFTINSRARVRKVLKGPDHSSSVEIDSKPPETVDFGQTALDRRVEGYQGSTPFGVFVSGLEYNHVETPQSVASNAGALSFSLGSSSQGTPSTPLDGTTAGASLPHKPAPHAGSSHCPLDPPQGQLLSSATAYNDYPEENSEEDANGGTDGSGDEPYLDDPERMRLLLGLASQWEEDESPRVECELGRLLLCPIPLPPTETPAPNAAIPVIRSPTVQTFVLVLNGSNQTPWNVMTAKVRRNS</sequence>
<dbReference type="PROSITE" id="PS00101">
    <property type="entry name" value="HEXAPEP_TRANSFERASES"/>
    <property type="match status" value="1"/>
</dbReference>
<dbReference type="EMBL" id="RSCD01000008">
    <property type="protein sequence ID" value="RSH91379.1"/>
    <property type="molecule type" value="Genomic_DNA"/>
</dbReference>
<dbReference type="Pfam" id="PF14602">
    <property type="entry name" value="Hexapep_2"/>
    <property type="match status" value="1"/>
</dbReference>
<keyword evidence="4" id="KW-0812">Transmembrane</keyword>
<dbReference type="CDD" id="cd03357">
    <property type="entry name" value="LbH_MAT_GAT"/>
    <property type="match status" value="1"/>
</dbReference>
<comment type="caution">
    <text evidence="6">The sequence shown here is derived from an EMBL/GenBank/DDBJ whole genome shotgun (WGS) entry which is preliminary data.</text>
</comment>
<evidence type="ECO:0000313" key="7">
    <source>
        <dbReference type="Proteomes" id="UP000279259"/>
    </source>
</evidence>
<dbReference type="Proteomes" id="UP000279259">
    <property type="component" value="Unassembled WGS sequence"/>
</dbReference>
<dbReference type="InterPro" id="IPR001451">
    <property type="entry name" value="Hexapep"/>
</dbReference>
<feature type="transmembrane region" description="Helical" evidence="4">
    <location>
        <begin position="236"/>
        <end position="258"/>
    </location>
</feature>
<dbReference type="InterPro" id="IPR018357">
    <property type="entry name" value="Hexapep_transf_CS"/>
</dbReference>
<dbReference type="Gene3D" id="2.160.10.10">
    <property type="entry name" value="Hexapeptide repeat proteins"/>
    <property type="match status" value="1"/>
</dbReference>
<organism evidence="6 7">
    <name type="scientific">Saitozyma podzolica</name>
    <dbReference type="NCBI Taxonomy" id="1890683"/>
    <lineage>
        <taxon>Eukaryota</taxon>
        <taxon>Fungi</taxon>
        <taxon>Dikarya</taxon>
        <taxon>Basidiomycota</taxon>
        <taxon>Agaricomycotina</taxon>
        <taxon>Tremellomycetes</taxon>
        <taxon>Tremellales</taxon>
        <taxon>Trimorphomycetaceae</taxon>
        <taxon>Saitozyma</taxon>
    </lineage>
</organism>
<proteinExistence type="inferred from homology"/>
<dbReference type="SMART" id="SM01266">
    <property type="entry name" value="Mac"/>
    <property type="match status" value="1"/>
</dbReference>
<dbReference type="Pfam" id="PF20152">
    <property type="entry name" value="DUF6534"/>
    <property type="match status" value="1"/>
</dbReference>
<keyword evidence="4" id="KW-0472">Membrane</keyword>
<accession>A0A427YJY9</accession>
<feature type="transmembrane region" description="Helical" evidence="4">
    <location>
        <begin position="431"/>
        <end position="454"/>
    </location>
</feature>
<feature type="region of interest" description="Disordered" evidence="3">
    <location>
        <begin position="564"/>
        <end position="640"/>
    </location>
</feature>
<protein>
    <recommendedName>
        <fullName evidence="5">Maltose/galactoside acetyltransferase domain-containing protein</fullName>
    </recommendedName>
</protein>